<evidence type="ECO:0000313" key="2">
    <source>
        <dbReference type="Proteomes" id="UP000298493"/>
    </source>
</evidence>
<sequence length="113" mass="12433">MQKHNSSNNTPQHHIKLKTAAIVSPQMGRAIPKATPQSGLPIFLLFCAIAGPYTYFTAKHEGESMDAARTRFQTTKQRNDLRISGGAPIQHLDEEAAHLPSVYKGPAALAQWR</sequence>
<evidence type="ECO:0000313" key="1">
    <source>
        <dbReference type="EMBL" id="TID20800.1"/>
    </source>
</evidence>
<accession>A0A4Z1PDP9</accession>
<reference evidence="1 2" key="1">
    <citation type="submission" date="2019-04" db="EMBL/GenBank/DDBJ databases">
        <title>High contiguity whole genome sequence and gene annotation resource for two Venturia nashicola isolates.</title>
        <authorList>
            <person name="Prokchorchik M."/>
            <person name="Won K."/>
            <person name="Lee Y."/>
            <person name="Choi E.D."/>
            <person name="Segonzac C."/>
            <person name="Sohn K.H."/>
        </authorList>
    </citation>
    <scope>NUCLEOTIDE SEQUENCE [LARGE SCALE GENOMIC DNA]</scope>
    <source>
        <strain evidence="1 2">PRI2</strain>
    </source>
</reference>
<name>A0A4Z1PDP9_9PEZI</name>
<dbReference type="AlphaFoldDB" id="A0A4Z1PDP9"/>
<comment type="caution">
    <text evidence="1">The sequence shown here is derived from an EMBL/GenBank/DDBJ whole genome shotgun (WGS) entry which is preliminary data.</text>
</comment>
<protein>
    <submittedName>
        <fullName evidence="1">Uncharacterized protein</fullName>
    </submittedName>
</protein>
<keyword evidence="2" id="KW-1185">Reference proteome</keyword>
<proteinExistence type="predicted"/>
<dbReference type="Proteomes" id="UP000298493">
    <property type="component" value="Unassembled WGS sequence"/>
</dbReference>
<gene>
    <name evidence="1" type="ORF">E6O75_ATG05564</name>
</gene>
<dbReference type="EMBL" id="SNSC02000010">
    <property type="protein sequence ID" value="TID20800.1"/>
    <property type="molecule type" value="Genomic_DNA"/>
</dbReference>
<organism evidence="1 2">
    <name type="scientific">Venturia nashicola</name>
    <dbReference type="NCBI Taxonomy" id="86259"/>
    <lineage>
        <taxon>Eukaryota</taxon>
        <taxon>Fungi</taxon>
        <taxon>Dikarya</taxon>
        <taxon>Ascomycota</taxon>
        <taxon>Pezizomycotina</taxon>
        <taxon>Dothideomycetes</taxon>
        <taxon>Pleosporomycetidae</taxon>
        <taxon>Venturiales</taxon>
        <taxon>Venturiaceae</taxon>
        <taxon>Venturia</taxon>
    </lineage>
</organism>